<accession>A0A0A7PM96</accession>
<dbReference type="KEGG" id="sphk:SKP52_21625"/>
<organism evidence="2 3">
    <name type="scientific">Sphingopyxis fribergensis</name>
    <dbReference type="NCBI Taxonomy" id="1515612"/>
    <lineage>
        <taxon>Bacteria</taxon>
        <taxon>Pseudomonadati</taxon>
        <taxon>Pseudomonadota</taxon>
        <taxon>Alphaproteobacteria</taxon>
        <taxon>Sphingomonadales</taxon>
        <taxon>Sphingomonadaceae</taxon>
        <taxon>Sphingopyxis</taxon>
    </lineage>
</organism>
<keyword evidence="3" id="KW-1185">Reference proteome</keyword>
<evidence type="ECO:0000256" key="1">
    <source>
        <dbReference type="SAM" id="MobiDB-lite"/>
    </source>
</evidence>
<feature type="compositionally biased region" description="Pro residues" evidence="1">
    <location>
        <begin position="187"/>
        <end position="201"/>
    </location>
</feature>
<feature type="region of interest" description="Disordered" evidence="1">
    <location>
        <begin position="171"/>
        <end position="201"/>
    </location>
</feature>
<dbReference type="EMBL" id="CP009122">
    <property type="protein sequence ID" value="AJA11181.1"/>
    <property type="molecule type" value="Genomic_DNA"/>
</dbReference>
<feature type="region of interest" description="Disordered" evidence="1">
    <location>
        <begin position="42"/>
        <end position="62"/>
    </location>
</feature>
<evidence type="ECO:0000313" key="3">
    <source>
        <dbReference type="Proteomes" id="UP000030907"/>
    </source>
</evidence>
<reference evidence="2 3" key="1">
    <citation type="journal article" date="2015" name="Int. J. Syst. Evol. Microbiol.">
        <title>Description of Sphingopyxis fribergensis sp. nov. - a soil bacterium with the ability to degrade styrene and phenylacetic acid.</title>
        <authorList>
            <person name="Oelschlagel M."/>
            <person name="Ruckert C."/>
            <person name="Kalinowski J."/>
            <person name="Schmidt G."/>
            <person name="Schlomann M."/>
            <person name="Tischler D."/>
        </authorList>
    </citation>
    <scope>NUCLEOTIDE SEQUENCE [LARGE SCALE GENOMIC DNA]</scope>
    <source>
        <strain evidence="2 3">Kp5.2</strain>
    </source>
</reference>
<evidence type="ECO:0000313" key="2">
    <source>
        <dbReference type="EMBL" id="AJA11181.1"/>
    </source>
</evidence>
<dbReference type="STRING" id="1515612.SKP52_21625"/>
<dbReference type="AlphaFoldDB" id="A0A0A7PM96"/>
<protein>
    <submittedName>
        <fullName evidence="2">Uncharacterized protein</fullName>
    </submittedName>
</protein>
<proteinExistence type="predicted"/>
<sequence length="201" mass="22040">MAPHAPSKDIPDGRQIAWRIIRPTPKSVGLMAFLADGGVSAPLSRPKGDGPAKNHGRNPPSARSRKAVLFASSHSLVFQLRSSKFRKAGQGGIASEALYVEHETGGQQPCIGGRSNLVVELRRRMASRIRMKDRARLLRRPAVPRIRSRRIRPRSLRTSIALIGVVSRDTSRRVSELGRRSPRKSPRPPSPSSPPHPILAS</sequence>
<name>A0A0A7PM96_9SPHN</name>
<dbReference type="HOGENOM" id="CLU_1359668_0_0_5"/>
<gene>
    <name evidence="2" type="ORF">SKP52_21625</name>
</gene>
<dbReference type="Proteomes" id="UP000030907">
    <property type="component" value="Chromosome"/>
</dbReference>